<sequence length="588" mass="63662">MEDFPTELTGYGGEHDRSPSAQGTKSNQNREIHEEPIYPTGINLVLLLFALSLSVLCVALDNTIISTAIPRITDEFHALQNIGWYGSAYLLTTCAFQLFYGKLYASFNVKLVFMIALLIFEIGSIVCASSQSSAALIIGVRFTSQLEIEGTTANGNIYHQRAVAGLGAAGIFSGSLIIIVNSAPSHKRPVYTGLLGGMFGLASVIGPLLGGAFTDKVSWRWFVLIRRSYSDQCFWINLPLGGVSAGIILLFLKLSPPDNSNQTRLGIREKLWQLDPIGTLLFVPSIVCLLLALKWGGSTYAWNDGRIIALFVVFALLLVTFVAVQIWLGNSATLPPRIASQRTIAFASLFGFLLGGAFFLLMYFLPVWFQAVKGEDALHSGIHSIPLVLSMSFAIVVAGGLTTKFGYYMPYFYASVVLTCIGTGLLTTLAPNSNTAKWVGYQILFGIGCGLAFQLPQIIPQTVLPLRDVAQGVSMTFFAETLGGAVFVSAGNNVLDRSLIRYIGALNIPTVDPKVVVNLGATQLRSYVPAEFFEQTVQAYNHAIVDTLRISLILVCLSAIGAAGMEWKSVHQPVEQEPDTDRGQATKS</sequence>
<dbReference type="CDD" id="cd17502">
    <property type="entry name" value="MFS_Azr1_MDR_like"/>
    <property type="match status" value="1"/>
</dbReference>
<dbReference type="SUPFAM" id="SSF103473">
    <property type="entry name" value="MFS general substrate transporter"/>
    <property type="match status" value="1"/>
</dbReference>
<keyword evidence="3 6" id="KW-1133">Transmembrane helix</keyword>
<feature type="transmembrane region" description="Helical" evidence="6">
    <location>
        <begin position="163"/>
        <end position="184"/>
    </location>
</feature>
<evidence type="ECO:0000313" key="9">
    <source>
        <dbReference type="Proteomes" id="UP000315522"/>
    </source>
</evidence>
<feature type="transmembrane region" description="Helical" evidence="6">
    <location>
        <begin position="307"/>
        <end position="328"/>
    </location>
</feature>
<feature type="domain" description="Major facilitator superfamily (MFS) profile" evidence="7">
    <location>
        <begin position="47"/>
        <end position="538"/>
    </location>
</feature>
<comment type="caution">
    <text evidence="8">The sequence shown here is derived from an EMBL/GenBank/DDBJ whole genome shotgun (WGS) entry which is preliminary data.</text>
</comment>
<feature type="transmembrane region" description="Helical" evidence="6">
    <location>
        <begin position="274"/>
        <end position="295"/>
    </location>
</feature>
<feature type="transmembrane region" description="Helical" evidence="6">
    <location>
        <begin position="190"/>
        <end position="213"/>
    </location>
</feature>
<feature type="region of interest" description="Disordered" evidence="5">
    <location>
        <begin position="1"/>
        <end position="29"/>
    </location>
</feature>
<protein>
    <submittedName>
        <fullName evidence="8">Efflux pump</fullName>
    </submittedName>
</protein>
<feature type="transmembrane region" description="Helical" evidence="6">
    <location>
        <begin position="344"/>
        <end position="369"/>
    </location>
</feature>
<name>A0A559MHP4_9HELO</name>
<gene>
    <name evidence="8" type="primary">aflT_4</name>
    <name evidence="8" type="ORF">LAWI1_G002193</name>
</gene>
<keyword evidence="2 6" id="KW-0812">Transmembrane</keyword>
<evidence type="ECO:0000256" key="2">
    <source>
        <dbReference type="ARBA" id="ARBA00022692"/>
    </source>
</evidence>
<reference evidence="8 9" key="1">
    <citation type="submission" date="2018-05" db="EMBL/GenBank/DDBJ databases">
        <title>Genome sequencing and assembly of the regulated plant pathogen Lachnellula willkommii and related sister species for the development of diagnostic species identification markers.</title>
        <authorList>
            <person name="Giroux E."/>
            <person name="Bilodeau G."/>
        </authorList>
    </citation>
    <scope>NUCLEOTIDE SEQUENCE [LARGE SCALE GENOMIC DNA]</scope>
    <source>
        <strain evidence="8 9">CBS 172.35</strain>
    </source>
</reference>
<keyword evidence="9" id="KW-1185">Reference proteome</keyword>
<dbReference type="PANTHER" id="PTHR23501">
    <property type="entry name" value="MAJOR FACILITATOR SUPERFAMILY"/>
    <property type="match status" value="1"/>
</dbReference>
<feature type="transmembrane region" description="Helical" evidence="6">
    <location>
        <begin position="381"/>
        <end position="401"/>
    </location>
</feature>
<dbReference type="Gene3D" id="1.20.1250.20">
    <property type="entry name" value="MFS general substrate transporter like domains"/>
    <property type="match status" value="1"/>
</dbReference>
<keyword evidence="4 6" id="KW-0472">Membrane</keyword>
<feature type="transmembrane region" description="Helical" evidence="6">
    <location>
        <begin position="37"/>
        <end position="61"/>
    </location>
</feature>
<feature type="transmembrane region" description="Helical" evidence="6">
    <location>
        <begin position="407"/>
        <end position="426"/>
    </location>
</feature>
<dbReference type="PROSITE" id="PS50850">
    <property type="entry name" value="MFS"/>
    <property type="match status" value="1"/>
</dbReference>
<feature type="transmembrane region" description="Helical" evidence="6">
    <location>
        <begin position="234"/>
        <end position="254"/>
    </location>
</feature>
<evidence type="ECO:0000256" key="4">
    <source>
        <dbReference type="ARBA" id="ARBA00023136"/>
    </source>
</evidence>
<dbReference type="FunFam" id="1.20.1250.20:FF:000196">
    <property type="entry name" value="MFS toxin efflux pump (AflT)"/>
    <property type="match status" value="1"/>
</dbReference>
<dbReference type="GO" id="GO:0005886">
    <property type="term" value="C:plasma membrane"/>
    <property type="evidence" value="ECO:0007669"/>
    <property type="project" value="TreeGrafter"/>
</dbReference>
<dbReference type="AlphaFoldDB" id="A0A559MHP4"/>
<evidence type="ECO:0000256" key="6">
    <source>
        <dbReference type="SAM" id="Phobius"/>
    </source>
</evidence>
<evidence type="ECO:0000256" key="5">
    <source>
        <dbReference type="SAM" id="MobiDB-lite"/>
    </source>
</evidence>
<feature type="transmembrane region" description="Helical" evidence="6">
    <location>
        <begin position="438"/>
        <end position="455"/>
    </location>
</feature>
<dbReference type="Proteomes" id="UP000315522">
    <property type="component" value="Unassembled WGS sequence"/>
</dbReference>
<dbReference type="InterPro" id="IPR036259">
    <property type="entry name" value="MFS_trans_sf"/>
</dbReference>
<dbReference type="GO" id="GO:0022857">
    <property type="term" value="F:transmembrane transporter activity"/>
    <property type="evidence" value="ECO:0007669"/>
    <property type="project" value="InterPro"/>
</dbReference>
<proteinExistence type="predicted"/>
<dbReference type="PANTHER" id="PTHR23501:SF199">
    <property type="entry name" value="MFS EFFLUX TRANSPORTER INPD-RELATED"/>
    <property type="match status" value="1"/>
</dbReference>
<dbReference type="EMBL" id="QGML01000310">
    <property type="protein sequence ID" value="TVY92477.1"/>
    <property type="molecule type" value="Genomic_DNA"/>
</dbReference>
<comment type="subcellular location">
    <subcellularLocation>
        <location evidence="1">Membrane</location>
        <topology evidence="1">Multi-pass membrane protein</topology>
    </subcellularLocation>
</comment>
<accession>A0A559MHP4</accession>
<evidence type="ECO:0000313" key="8">
    <source>
        <dbReference type="EMBL" id="TVY92477.1"/>
    </source>
</evidence>
<evidence type="ECO:0000256" key="1">
    <source>
        <dbReference type="ARBA" id="ARBA00004141"/>
    </source>
</evidence>
<feature type="transmembrane region" description="Helical" evidence="6">
    <location>
        <begin position="112"/>
        <end position="142"/>
    </location>
</feature>
<evidence type="ECO:0000256" key="3">
    <source>
        <dbReference type="ARBA" id="ARBA00022989"/>
    </source>
</evidence>
<evidence type="ECO:0000259" key="7">
    <source>
        <dbReference type="PROSITE" id="PS50850"/>
    </source>
</evidence>
<feature type="transmembrane region" description="Helical" evidence="6">
    <location>
        <begin position="82"/>
        <end position="100"/>
    </location>
</feature>
<organism evidence="8 9">
    <name type="scientific">Lachnellula willkommii</name>
    <dbReference type="NCBI Taxonomy" id="215461"/>
    <lineage>
        <taxon>Eukaryota</taxon>
        <taxon>Fungi</taxon>
        <taxon>Dikarya</taxon>
        <taxon>Ascomycota</taxon>
        <taxon>Pezizomycotina</taxon>
        <taxon>Leotiomycetes</taxon>
        <taxon>Helotiales</taxon>
        <taxon>Lachnaceae</taxon>
        <taxon>Lachnellula</taxon>
    </lineage>
</organism>
<dbReference type="InterPro" id="IPR020846">
    <property type="entry name" value="MFS_dom"/>
</dbReference>
<dbReference type="Pfam" id="PF07690">
    <property type="entry name" value="MFS_1"/>
    <property type="match status" value="1"/>
</dbReference>
<dbReference type="InterPro" id="IPR011701">
    <property type="entry name" value="MFS"/>
</dbReference>
<feature type="transmembrane region" description="Helical" evidence="6">
    <location>
        <begin position="475"/>
        <end position="495"/>
    </location>
</feature>